<dbReference type="GO" id="GO:0000815">
    <property type="term" value="C:ESCRT III complex"/>
    <property type="evidence" value="ECO:0007669"/>
    <property type="project" value="TreeGrafter"/>
</dbReference>
<dbReference type="VEuPathDB" id="FungiDB:CPAG_09591"/>
<evidence type="ECO:0000256" key="2">
    <source>
        <dbReference type="ARBA" id="ARBA00006190"/>
    </source>
</evidence>
<dbReference type="Gene3D" id="6.10.250.1710">
    <property type="match status" value="1"/>
</dbReference>
<protein>
    <recommendedName>
        <fullName evidence="4">Vacuolar-sorting protein SNF7</fullName>
    </recommendedName>
    <alternativeName>
        <fullName evidence="5">Vacuolar protein-sorting-associated protein 32</fullName>
    </alternativeName>
</protein>
<evidence type="ECO:0000256" key="5">
    <source>
        <dbReference type="ARBA" id="ARBA00042586"/>
    </source>
</evidence>
<dbReference type="OrthoDB" id="5592979at2759"/>
<dbReference type="Pfam" id="PF03357">
    <property type="entry name" value="Snf7"/>
    <property type="match status" value="1"/>
</dbReference>
<name>A0A0J6IN05_COCPO</name>
<evidence type="ECO:0000313" key="6">
    <source>
        <dbReference type="EMBL" id="KMM73302.1"/>
    </source>
</evidence>
<evidence type="ECO:0000313" key="7">
    <source>
        <dbReference type="Proteomes" id="UP000054567"/>
    </source>
</evidence>
<dbReference type="InterPro" id="IPR005024">
    <property type="entry name" value="Snf7_fam"/>
</dbReference>
<dbReference type="GO" id="GO:0005771">
    <property type="term" value="C:multivesicular body"/>
    <property type="evidence" value="ECO:0007669"/>
    <property type="project" value="TreeGrafter"/>
</dbReference>
<evidence type="ECO:0000256" key="1">
    <source>
        <dbReference type="ARBA" id="ARBA00004177"/>
    </source>
</evidence>
<reference evidence="6 7" key="1">
    <citation type="submission" date="2007-06" db="EMBL/GenBank/DDBJ databases">
        <title>The Genome Sequence of Coccidioides posadasii RMSCC_3488.</title>
        <authorList>
            <consortium name="Coccidioides Genome Resources Consortium"/>
            <consortium name="The Broad Institute Genome Sequencing Platform"/>
            <person name="Henn M.R."/>
            <person name="Sykes S."/>
            <person name="Young S."/>
            <person name="Jaffe D."/>
            <person name="Berlin A."/>
            <person name="Alvarez P."/>
            <person name="Butler J."/>
            <person name="Gnerre S."/>
            <person name="Grabherr M."/>
            <person name="Mauceli E."/>
            <person name="Brockman W."/>
            <person name="Kodira C."/>
            <person name="Alvarado L."/>
            <person name="Zeng Q."/>
            <person name="Crawford M."/>
            <person name="Antoine C."/>
            <person name="Devon K."/>
            <person name="Galgiani J."/>
            <person name="Orsborn K."/>
            <person name="Lewis M.L."/>
            <person name="Nusbaum C."/>
            <person name="Galagan J."/>
            <person name="Birren B."/>
        </authorList>
    </citation>
    <scope>NUCLEOTIDE SEQUENCE [LARGE SCALE GENOMIC DNA]</scope>
    <source>
        <strain evidence="6 7">RMSCC 3488</strain>
    </source>
</reference>
<gene>
    <name evidence="6" type="ORF">CPAG_09591</name>
</gene>
<dbReference type="GO" id="GO:0009898">
    <property type="term" value="C:cytoplasmic side of plasma membrane"/>
    <property type="evidence" value="ECO:0007669"/>
    <property type="project" value="TreeGrafter"/>
</dbReference>
<accession>A0A0J6IN05</accession>
<dbReference type="AlphaFoldDB" id="A0A0J6IN05"/>
<dbReference type="Gene3D" id="1.10.287.1060">
    <property type="entry name" value="ESAT-6-like"/>
    <property type="match status" value="1"/>
</dbReference>
<reference evidence="7" key="3">
    <citation type="journal article" date="2010" name="Genome Res.">
        <title>Population genomic sequencing of Coccidioides fungi reveals recent hybridization and transposon control.</title>
        <authorList>
            <person name="Neafsey D.E."/>
            <person name="Barker B.M."/>
            <person name="Sharpton T.J."/>
            <person name="Stajich J.E."/>
            <person name="Park D.J."/>
            <person name="Whiston E."/>
            <person name="Hung C.-Y."/>
            <person name="McMahan C."/>
            <person name="White J."/>
            <person name="Sykes S."/>
            <person name="Heiman D."/>
            <person name="Young S."/>
            <person name="Zeng Q."/>
            <person name="Abouelleil A."/>
            <person name="Aftuck L."/>
            <person name="Bessette D."/>
            <person name="Brown A."/>
            <person name="FitzGerald M."/>
            <person name="Lui A."/>
            <person name="Macdonald J.P."/>
            <person name="Priest M."/>
            <person name="Orbach M.J."/>
            <person name="Galgiani J.N."/>
            <person name="Kirkland T.N."/>
            <person name="Cole G.T."/>
            <person name="Birren B.W."/>
            <person name="Henn M.R."/>
            <person name="Taylor J.W."/>
            <person name="Rounsley S.D."/>
        </authorList>
    </citation>
    <scope>NUCLEOTIDE SEQUENCE [LARGE SCALE GENOMIC DNA]</scope>
    <source>
        <strain evidence="7">RMSCC 3488</strain>
    </source>
</reference>
<dbReference type="GO" id="GO:0006900">
    <property type="term" value="P:vesicle budding from membrane"/>
    <property type="evidence" value="ECO:0007669"/>
    <property type="project" value="TreeGrafter"/>
</dbReference>
<keyword evidence="3" id="KW-0967">Endosome</keyword>
<dbReference type="PANTHER" id="PTHR22761">
    <property type="entry name" value="CHARGED MULTIVESICULAR BODY PROTEIN"/>
    <property type="match status" value="1"/>
</dbReference>
<dbReference type="EMBL" id="DS268114">
    <property type="protein sequence ID" value="KMM73302.1"/>
    <property type="molecule type" value="Genomic_DNA"/>
</dbReference>
<reference evidence="7" key="2">
    <citation type="journal article" date="2009" name="Genome Res.">
        <title>Comparative genomic analyses of the human fungal pathogens Coccidioides and their relatives.</title>
        <authorList>
            <person name="Sharpton T.J."/>
            <person name="Stajich J.E."/>
            <person name="Rounsley S.D."/>
            <person name="Gardner M.J."/>
            <person name="Wortman J.R."/>
            <person name="Jordar V.S."/>
            <person name="Maiti R."/>
            <person name="Kodira C.D."/>
            <person name="Neafsey D.E."/>
            <person name="Zeng Q."/>
            <person name="Hung C.-Y."/>
            <person name="McMahan C."/>
            <person name="Muszewska A."/>
            <person name="Grynberg M."/>
            <person name="Mandel M.A."/>
            <person name="Kellner E.M."/>
            <person name="Barker B.M."/>
            <person name="Galgiani J.N."/>
            <person name="Orbach M.J."/>
            <person name="Kirkland T.N."/>
            <person name="Cole G.T."/>
            <person name="Henn M.R."/>
            <person name="Birren B.W."/>
            <person name="Taylor J.W."/>
        </authorList>
    </citation>
    <scope>NUCLEOTIDE SEQUENCE [LARGE SCALE GENOMIC DNA]</scope>
    <source>
        <strain evidence="7">RMSCC 3488</strain>
    </source>
</reference>
<dbReference type="PANTHER" id="PTHR22761:SF10">
    <property type="entry name" value="GH13992P"/>
    <property type="match status" value="1"/>
</dbReference>
<evidence type="ECO:0000256" key="4">
    <source>
        <dbReference type="ARBA" id="ARBA00040017"/>
    </source>
</evidence>
<comment type="subcellular location">
    <subcellularLocation>
        <location evidence="1">Endosome</location>
    </subcellularLocation>
</comment>
<sequence>MWSWFGGASAQAKKDVPKKAILELRQQLEMLQKREKYLEAQMAEQDALARKYVTSNKNAAKAALRRKKGHERYLEQTTAQIIQMEHHIYSIESANLNQETFNAMKNAGAAMKHINKGLTIENVDAVMDDVREQHAISEEIANVISSAPMGDTVDESELEIELDGLEQEAIDERMLRTGTVPVGDRLDSLPVAANGELKGKTKAQIEEEDEEAELEKLKAEMAIWKPRSAIF</sequence>
<dbReference type="Proteomes" id="UP000054567">
    <property type="component" value="Unassembled WGS sequence"/>
</dbReference>
<dbReference type="GO" id="GO:0032511">
    <property type="term" value="P:late endosome to vacuole transport via multivesicular body sorting pathway"/>
    <property type="evidence" value="ECO:0007669"/>
    <property type="project" value="TreeGrafter"/>
</dbReference>
<proteinExistence type="inferred from homology"/>
<organism evidence="6 7">
    <name type="scientific">Coccidioides posadasii RMSCC 3488</name>
    <dbReference type="NCBI Taxonomy" id="454284"/>
    <lineage>
        <taxon>Eukaryota</taxon>
        <taxon>Fungi</taxon>
        <taxon>Dikarya</taxon>
        <taxon>Ascomycota</taxon>
        <taxon>Pezizomycotina</taxon>
        <taxon>Eurotiomycetes</taxon>
        <taxon>Eurotiomycetidae</taxon>
        <taxon>Onygenales</taxon>
        <taxon>Onygenaceae</taxon>
        <taxon>Coccidioides</taxon>
    </lineage>
</organism>
<evidence type="ECO:0000256" key="3">
    <source>
        <dbReference type="ARBA" id="ARBA00022753"/>
    </source>
</evidence>
<comment type="similarity">
    <text evidence="2">Belongs to the SNF7 family.</text>
</comment>